<dbReference type="Proteomes" id="UP000240760">
    <property type="component" value="Unassembled WGS sequence"/>
</dbReference>
<evidence type="ECO:0000313" key="1">
    <source>
        <dbReference type="EMBL" id="PTB76759.1"/>
    </source>
</evidence>
<proteinExistence type="predicted"/>
<dbReference type="EMBL" id="KZ679131">
    <property type="protein sequence ID" value="PTB76759.1"/>
    <property type="molecule type" value="Genomic_DNA"/>
</dbReference>
<keyword evidence="2" id="KW-1185">Reference proteome</keyword>
<dbReference type="AlphaFoldDB" id="A0A2T4C5B3"/>
<gene>
    <name evidence="1" type="ORF">M440DRAFT_1421843</name>
</gene>
<dbReference type="OrthoDB" id="5429442at2759"/>
<protein>
    <submittedName>
        <fullName evidence="1">Uncharacterized protein</fullName>
    </submittedName>
</protein>
<reference evidence="1 2" key="1">
    <citation type="submission" date="2016-07" db="EMBL/GenBank/DDBJ databases">
        <title>Multiple horizontal gene transfer events from other fungi enriched the ability of initially mycotrophic Trichoderma (Ascomycota) to feed on dead plant biomass.</title>
        <authorList>
            <consortium name="DOE Joint Genome Institute"/>
            <person name="Aerts A."/>
            <person name="Atanasova L."/>
            <person name="Chenthamara K."/>
            <person name="Zhang J."/>
            <person name="Grujic M."/>
            <person name="Henrissat B."/>
            <person name="Kuo A."/>
            <person name="Salamov A."/>
            <person name="Lipzen A."/>
            <person name="Labutti K."/>
            <person name="Barry K."/>
            <person name="Miao Y."/>
            <person name="Rahimi M.J."/>
            <person name="Shen Q."/>
            <person name="Grigoriev I.V."/>
            <person name="Kubicek C.P."/>
            <person name="Druzhinina I.S."/>
        </authorList>
    </citation>
    <scope>NUCLEOTIDE SEQUENCE [LARGE SCALE GENOMIC DNA]</scope>
    <source>
        <strain evidence="1 2">ATCC 18648</strain>
    </source>
</reference>
<sequence length="269" mass="29741">MNEAECNILGYSSQASEDKNDRYQPTFPPKEIYYDTYPWRDTPSSPNVDDNENNALCFLMLFNPPRHGPQAITDSGQWVDVNNGMANCVLNRLLLWPWMHTVLRDVVIAMIPAPTTPASNPNDGNDYETISEDCNLPNTSGGTLTFGHYKPNFRTFTNMTFTLKWTLSIALATLEDGAVVFQVGDPSFSTQGALDPSSNLHWGEPVHSSEIFATISAKVGLENALANQHRLYLPAKGYLLMHDPVFNDSGDLLVGMEYNGAPPPTSPPQ</sequence>
<accession>A0A2T4C5B3</accession>
<evidence type="ECO:0000313" key="2">
    <source>
        <dbReference type="Proteomes" id="UP000240760"/>
    </source>
</evidence>
<name>A0A2T4C5B3_TRILO</name>
<organism evidence="1 2">
    <name type="scientific">Trichoderma longibrachiatum ATCC 18648</name>
    <dbReference type="NCBI Taxonomy" id="983965"/>
    <lineage>
        <taxon>Eukaryota</taxon>
        <taxon>Fungi</taxon>
        <taxon>Dikarya</taxon>
        <taxon>Ascomycota</taxon>
        <taxon>Pezizomycotina</taxon>
        <taxon>Sordariomycetes</taxon>
        <taxon>Hypocreomycetidae</taxon>
        <taxon>Hypocreales</taxon>
        <taxon>Hypocreaceae</taxon>
        <taxon>Trichoderma</taxon>
    </lineage>
</organism>